<dbReference type="Gene3D" id="3.90.650.10">
    <property type="entry name" value="PurM-like C-terminal domain"/>
    <property type="match status" value="1"/>
</dbReference>
<feature type="domain" description="PurM-like C-terminal" evidence="3">
    <location>
        <begin position="157"/>
        <end position="310"/>
    </location>
</feature>
<dbReference type="EMBL" id="BMOQ01000003">
    <property type="protein sequence ID" value="GGN13271.1"/>
    <property type="molecule type" value="Genomic_DNA"/>
</dbReference>
<evidence type="ECO:0000259" key="2">
    <source>
        <dbReference type="Pfam" id="PF00586"/>
    </source>
</evidence>
<dbReference type="Pfam" id="PF00586">
    <property type="entry name" value="AIRS"/>
    <property type="match status" value="1"/>
</dbReference>
<dbReference type="AlphaFoldDB" id="A0A830GAK4"/>
<organism evidence="4 5">
    <name type="scientific">Halarchaeum nitratireducens</name>
    <dbReference type="NCBI Taxonomy" id="489913"/>
    <lineage>
        <taxon>Archaea</taxon>
        <taxon>Methanobacteriati</taxon>
        <taxon>Methanobacteriota</taxon>
        <taxon>Stenosarchaea group</taxon>
        <taxon>Halobacteria</taxon>
        <taxon>Halobacteriales</taxon>
        <taxon>Halobacteriaceae</taxon>
    </lineage>
</organism>
<name>A0A830GAK4_9EURY</name>
<dbReference type="Proteomes" id="UP000608850">
    <property type="component" value="Unassembled WGS sequence"/>
</dbReference>
<dbReference type="Gene3D" id="3.30.1330.10">
    <property type="entry name" value="PurM-like, N-terminal domain"/>
    <property type="match status" value="1"/>
</dbReference>
<dbReference type="RefSeq" id="WP_188877706.1">
    <property type="nucleotide sequence ID" value="NZ_BMOQ01000003.1"/>
</dbReference>
<dbReference type="PANTHER" id="PTHR30303:SF4">
    <property type="entry name" value="HYDROGENASE EXPRESSION_FORMATION PROTEIN HYPE"/>
    <property type="match status" value="1"/>
</dbReference>
<sequence length="345" mass="35800">MDPGKVDGAFFAEHIYPRLGADRADVRLGPTHGADFGVVDVGSHVVALATDPVFVLRELGAERAAWFAFHVAVSDAALSGIPPSHLSIDLNLPPDTTKAAFGTLWEVFDREARELGISIATGHTGTYAGCAWPTVGAATALAVGDPDDLVLPTGATPGDRLVCTKGPAIETTGILSVLYGDALDLDSGTVDAGTARFREASPVRDALTAAAAGPVTAMHDATERGVDNALHELAAASGVRLAAERERFPVGEGVREVCDAFGVDPWTASSEGTVLVSVRPDGVDDVLDALADEGVRAAAVGDVREGGGVEMDGAELDEPSNDPFWGAYERGRERYGVRTGWDAAE</sequence>
<evidence type="ECO:0000259" key="3">
    <source>
        <dbReference type="Pfam" id="PF02769"/>
    </source>
</evidence>
<dbReference type="OrthoDB" id="31494at2157"/>
<proteinExistence type="inferred from homology"/>
<protein>
    <submittedName>
        <fullName evidence="4">Hydrogenase expression protein</fullName>
    </submittedName>
</protein>
<dbReference type="SUPFAM" id="SSF55326">
    <property type="entry name" value="PurM N-terminal domain-like"/>
    <property type="match status" value="1"/>
</dbReference>
<keyword evidence="5" id="KW-1185">Reference proteome</keyword>
<feature type="domain" description="PurM-like N-terminal" evidence="2">
    <location>
        <begin position="33"/>
        <end position="126"/>
    </location>
</feature>
<dbReference type="InterPro" id="IPR036921">
    <property type="entry name" value="PurM-like_N_sf"/>
</dbReference>
<dbReference type="InterPro" id="IPR016188">
    <property type="entry name" value="PurM-like_N"/>
</dbReference>
<reference evidence="4 5" key="1">
    <citation type="journal article" date="2019" name="Int. J. Syst. Evol. Microbiol.">
        <title>The Global Catalogue of Microorganisms (GCM) 10K type strain sequencing project: providing services to taxonomists for standard genome sequencing and annotation.</title>
        <authorList>
            <consortium name="The Broad Institute Genomics Platform"/>
            <consortium name="The Broad Institute Genome Sequencing Center for Infectious Disease"/>
            <person name="Wu L."/>
            <person name="Ma J."/>
        </authorList>
    </citation>
    <scope>NUCLEOTIDE SEQUENCE [LARGE SCALE GENOMIC DNA]</scope>
    <source>
        <strain evidence="4 5">JCM 16331</strain>
    </source>
</reference>
<dbReference type="PIRSF" id="PIRSF005644">
    <property type="entry name" value="Hdrgns_mtr_HypE"/>
    <property type="match status" value="1"/>
</dbReference>
<comment type="caution">
    <text evidence="4">The sequence shown here is derived from an EMBL/GenBank/DDBJ whole genome shotgun (WGS) entry which is preliminary data.</text>
</comment>
<accession>A0A830GAK4</accession>
<evidence type="ECO:0000313" key="4">
    <source>
        <dbReference type="EMBL" id="GGN13271.1"/>
    </source>
</evidence>
<dbReference type="InterPro" id="IPR036676">
    <property type="entry name" value="PurM-like_C_sf"/>
</dbReference>
<dbReference type="SUPFAM" id="SSF56042">
    <property type="entry name" value="PurM C-terminal domain-like"/>
    <property type="match status" value="1"/>
</dbReference>
<evidence type="ECO:0000313" key="5">
    <source>
        <dbReference type="Proteomes" id="UP000608850"/>
    </source>
</evidence>
<dbReference type="Pfam" id="PF02769">
    <property type="entry name" value="AIRS_C"/>
    <property type="match status" value="1"/>
</dbReference>
<dbReference type="GO" id="GO:0051604">
    <property type="term" value="P:protein maturation"/>
    <property type="evidence" value="ECO:0007669"/>
    <property type="project" value="TreeGrafter"/>
</dbReference>
<dbReference type="InterPro" id="IPR010918">
    <property type="entry name" value="PurM-like_C_dom"/>
</dbReference>
<comment type="similarity">
    <text evidence="1">Belongs to the HypE family.</text>
</comment>
<dbReference type="CDD" id="cd06061">
    <property type="entry name" value="PurM-like1"/>
    <property type="match status" value="1"/>
</dbReference>
<gene>
    <name evidence="4" type="ORF">GCM10009021_11830</name>
</gene>
<dbReference type="PANTHER" id="PTHR30303">
    <property type="entry name" value="HYDROGENASE ISOENZYMES FORMATION PROTEIN HYPE"/>
    <property type="match status" value="1"/>
</dbReference>
<dbReference type="InterPro" id="IPR011854">
    <property type="entry name" value="HypE"/>
</dbReference>
<evidence type="ECO:0000256" key="1">
    <source>
        <dbReference type="ARBA" id="ARBA00006243"/>
    </source>
</evidence>